<accession>A0A6A4QBB1</accession>
<keyword evidence="2" id="KW-1185">Reference proteome</keyword>
<organism evidence="1 2">
    <name type="scientific">Lupinus albus</name>
    <name type="common">White lupine</name>
    <name type="synonym">Lupinus termis</name>
    <dbReference type="NCBI Taxonomy" id="3870"/>
    <lineage>
        <taxon>Eukaryota</taxon>
        <taxon>Viridiplantae</taxon>
        <taxon>Streptophyta</taxon>
        <taxon>Embryophyta</taxon>
        <taxon>Tracheophyta</taxon>
        <taxon>Spermatophyta</taxon>
        <taxon>Magnoliopsida</taxon>
        <taxon>eudicotyledons</taxon>
        <taxon>Gunneridae</taxon>
        <taxon>Pentapetalae</taxon>
        <taxon>rosids</taxon>
        <taxon>fabids</taxon>
        <taxon>Fabales</taxon>
        <taxon>Fabaceae</taxon>
        <taxon>Papilionoideae</taxon>
        <taxon>50 kb inversion clade</taxon>
        <taxon>genistoids sensu lato</taxon>
        <taxon>core genistoids</taxon>
        <taxon>Genisteae</taxon>
        <taxon>Lupinus</taxon>
    </lineage>
</organism>
<sequence length="77" mass="8863">MILTKPKFLLLLNQHPFSYSYSFNSKINHLSSQGAHRQVLINYVSMLNTHVPSLLVVPSINTLWLMNFLLTHTLVLL</sequence>
<comment type="caution">
    <text evidence="1">The sequence shown here is derived from an EMBL/GenBank/DDBJ whole genome shotgun (WGS) entry which is preliminary data.</text>
</comment>
<proteinExistence type="predicted"/>
<reference evidence="2" key="1">
    <citation type="journal article" date="2020" name="Nat. Commun.">
        <title>Genome sequence of the cluster root forming white lupin.</title>
        <authorList>
            <person name="Hufnagel B."/>
            <person name="Marques A."/>
            <person name="Soriano A."/>
            <person name="Marques L."/>
            <person name="Divol F."/>
            <person name="Doumas P."/>
            <person name="Sallet E."/>
            <person name="Mancinotti D."/>
            <person name="Carrere S."/>
            <person name="Marande W."/>
            <person name="Arribat S."/>
            <person name="Keller J."/>
            <person name="Huneau C."/>
            <person name="Blein T."/>
            <person name="Aime D."/>
            <person name="Laguerre M."/>
            <person name="Taylor J."/>
            <person name="Schubert V."/>
            <person name="Nelson M."/>
            <person name="Geu-Flores F."/>
            <person name="Crespi M."/>
            <person name="Gallardo-Guerrero K."/>
            <person name="Delaux P.-M."/>
            <person name="Salse J."/>
            <person name="Berges H."/>
            <person name="Guyot R."/>
            <person name="Gouzy J."/>
            <person name="Peret B."/>
        </authorList>
    </citation>
    <scope>NUCLEOTIDE SEQUENCE [LARGE SCALE GENOMIC DNA]</scope>
    <source>
        <strain evidence="2">cv. Amiga</strain>
    </source>
</reference>
<dbReference type="AlphaFoldDB" id="A0A6A4QBB1"/>
<evidence type="ECO:0000313" key="1">
    <source>
        <dbReference type="EMBL" id="KAE9610942.1"/>
    </source>
</evidence>
<protein>
    <submittedName>
        <fullName evidence="1">Uncharacterized protein</fullName>
    </submittedName>
</protein>
<dbReference type="EMBL" id="WOCE01000007">
    <property type="protein sequence ID" value="KAE9610942.1"/>
    <property type="molecule type" value="Genomic_DNA"/>
</dbReference>
<name>A0A6A4QBB1_LUPAL</name>
<gene>
    <name evidence="1" type="ORF">Lalb_Chr07g0192361</name>
</gene>
<evidence type="ECO:0000313" key="2">
    <source>
        <dbReference type="Proteomes" id="UP000447434"/>
    </source>
</evidence>
<dbReference type="Proteomes" id="UP000447434">
    <property type="component" value="Chromosome 7"/>
</dbReference>